<dbReference type="EnsemblFungi" id="EJT71776">
    <property type="protein sequence ID" value="EJT71776"/>
    <property type="gene ID" value="GGTG_11030"/>
</dbReference>
<reference evidence="4" key="1">
    <citation type="submission" date="2010-07" db="EMBL/GenBank/DDBJ databases">
        <title>The genome sequence of Gaeumannomyces graminis var. tritici strain R3-111a-1.</title>
        <authorList>
            <consortium name="The Broad Institute Genome Sequencing Platform"/>
            <person name="Ma L.-J."/>
            <person name="Dead R."/>
            <person name="Young S."/>
            <person name="Zeng Q."/>
            <person name="Koehrsen M."/>
            <person name="Alvarado L."/>
            <person name="Berlin A."/>
            <person name="Chapman S.B."/>
            <person name="Chen Z."/>
            <person name="Freedman E."/>
            <person name="Gellesch M."/>
            <person name="Goldberg J."/>
            <person name="Griggs A."/>
            <person name="Gujja S."/>
            <person name="Heilman E.R."/>
            <person name="Heiman D."/>
            <person name="Hepburn T."/>
            <person name="Howarth C."/>
            <person name="Jen D."/>
            <person name="Larson L."/>
            <person name="Mehta T."/>
            <person name="Neiman D."/>
            <person name="Pearson M."/>
            <person name="Roberts A."/>
            <person name="Saif S."/>
            <person name="Shea T."/>
            <person name="Shenoy N."/>
            <person name="Sisk P."/>
            <person name="Stolte C."/>
            <person name="Sykes S."/>
            <person name="Walk T."/>
            <person name="White J."/>
            <person name="Yandava C."/>
            <person name="Haas B."/>
            <person name="Nusbaum C."/>
            <person name="Birren B."/>
        </authorList>
    </citation>
    <scope>NUCLEOTIDE SEQUENCE [LARGE SCALE GENOMIC DNA]</scope>
    <source>
        <strain evidence="4">R3-111a-1</strain>
    </source>
</reference>
<feature type="transmembrane region" description="Helical" evidence="1">
    <location>
        <begin position="78"/>
        <end position="104"/>
    </location>
</feature>
<feature type="transmembrane region" description="Helical" evidence="1">
    <location>
        <begin position="199"/>
        <end position="222"/>
    </location>
</feature>
<dbReference type="RefSeq" id="XP_009227173.1">
    <property type="nucleotide sequence ID" value="XM_009228909.1"/>
</dbReference>
<proteinExistence type="predicted"/>
<dbReference type="GeneID" id="20351488"/>
<keyword evidence="1" id="KW-0812">Transmembrane</keyword>
<reference evidence="3" key="5">
    <citation type="submission" date="2018-04" db="UniProtKB">
        <authorList>
            <consortium name="EnsemblFungi"/>
        </authorList>
    </citation>
    <scope>IDENTIFICATION</scope>
    <source>
        <strain evidence="3">R3-111a-1</strain>
    </source>
</reference>
<reference evidence="2" key="2">
    <citation type="submission" date="2010-07" db="EMBL/GenBank/DDBJ databases">
        <authorList>
            <consortium name="The Broad Institute Genome Sequencing Platform"/>
            <consortium name="Broad Institute Genome Sequencing Center for Infectious Disease"/>
            <person name="Ma L.-J."/>
            <person name="Dead R."/>
            <person name="Young S."/>
            <person name="Zeng Q."/>
            <person name="Koehrsen M."/>
            <person name="Alvarado L."/>
            <person name="Berlin A."/>
            <person name="Chapman S.B."/>
            <person name="Chen Z."/>
            <person name="Freedman E."/>
            <person name="Gellesch M."/>
            <person name="Goldberg J."/>
            <person name="Griggs A."/>
            <person name="Gujja S."/>
            <person name="Heilman E.R."/>
            <person name="Heiman D."/>
            <person name="Hepburn T."/>
            <person name="Howarth C."/>
            <person name="Jen D."/>
            <person name="Larson L."/>
            <person name="Mehta T."/>
            <person name="Neiman D."/>
            <person name="Pearson M."/>
            <person name="Roberts A."/>
            <person name="Saif S."/>
            <person name="Shea T."/>
            <person name="Shenoy N."/>
            <person name="Sisk P."/>
            <person name="Stolte C."/>
            <person name="Sykes S."/>
            <person name="Walk T."/>
            <person name="White J."/>
            <person name="Yandava C."/>
            <person name="Haas B."/>
            <person name="Nusbaum C."/>
            <person name="Birren B."/>
        </authorList>
    </citation>
    <scope>NUCLEOTIDE SEQUENCE</scope>
    <source>
        <strain evidence="2">R3-111a-1</strain>
    </source>
</reference>
<organism evidence="2">
    <name type="scientific">Gaeumannomyces tritici (strain R3-111a-1)</name>
    <name type="common">Wheat and barley take-all root rot fungus</name>
    <name type="synonym">Gaeumannomyces graminis var. tritici</name>
    <dbReference type="NCBI Taxonomy" id="644352"/>
    <lineage>
        <taxon>Eukaryota</taxon>
        <taxon>Fungi</taxon>
        <taxon>Dikarya</taxon>
        <taxon>Ascomycota</taxon>
        <taxon>Pezizomycotina</taxon>
        <taxon>Sordariomycetes</taxon>
        <taxon>Sordariomycetidae</taxon>
        <taxon>Magnaporthales</taxon>
        <taxon>Magnaporthaceae</taxon>
        <taxon>Gaeumannomyces</taxon>
    </lineage>
</organism>
<evidence type="ECO:0000313" key="4">
    <source>
        <dbReference type="Proteomes" id="UP000006039"/>
    </source>
</evidence>
<keyword evidence="1" id="KW-1133">Transmembrane helix</keyword>
<protein>
    <submittedName>
        <fullName evidence="2 3">Uncharacterized protein</fullName>
    </submittedName>
</protein>
<evidence type="ECO:0000313" key="2">
    <source>
        <dbReference type="EMBL" id="EJT71776.1"/>
    </source>
</evidence>
<reference evidence="3" key="4">
    <citation type="journal article" date="2015" name="G3 (Bethesda)">
        <title>Genome sequences of three phytopathogenic species of the Magnaporthaceae family of fungi.</title>
        <authorList>
            <person name="Okagaki L.H."/>
            <person name="Nunes C.C."/>
            <person name="Sailsbery J."/>
            <person name="Clay B."/>
            <person name="Brown D."/>
            <person name="John T."/>
            <person name="Oh Y."/>
            <person name="Young N."/>
            <person name="Fitzgerald M."/>
            <person name="Haas B.J."/>
            <person name="Zeng Q."/>
            <person name="Young S."/>
            <person name="Adiconis X."/>
            <person name="Fan L."/>
            <person name="Levin J.Z."/>
            <person name="Mitchell T.K."/>
            <person name="Okubara P.A."/>
            <person name="Farman M.L."/>
            <person name="Kohn L.M."/>
            <person name="Birren B."/>
            <person name="Ma L.-J."/>
            <person name="Dean R.A."/>
        </authorList>
    </citation>
    <scope>NUCLEOTIDE SEQUENCE</scope>
    <source>
        <strain evidence="3">R3-111a-1</strain>
    </source>
</reference>
<gene>
    <name evidence="3" type="primary">20351488</name>
    <name evidence="2" type="ORF">GGTG_11030</name>
</gene>
<sequence length="588" mass="62787">MSRPAARPGITRNVSYASTITIVDESSPISTGSSNNEPWSFKEGSLPWDGKRIVEERGIPTPVPEEGNRLERRRWFRLGVWGFTTIALGSFVTLAILGFLGFLWTTEAVSGSERAPAAWRWVVLGGRATQAVTLATVVARAAITAQSTVYTSLIAGIALERYGVLLSAAAQFSVLRAINDGPLRLAWLLLTSSPRRSALLAGLAVVLFATTVAVQFSSTILVSDLEFSALSNGWLDRPTAYVPFGEISSPGAADAVPSGKTGLSDTGMVRRGFLPVRQQQIIRRYHSPAIVFNSRFLRDQNARAREGFSNSICVPDGRGAADSARNFTLSDEAVPRHAGMFLFLRTNGAAELWRGPNMTVVSGQFPLAAAAGDGGGGGGADEWASFEVAVGGRFVGAQLTTGGLRVDASLCFQEAAFDMSDVKVQYLTTRLVSSNYKAPRSGGGGNVSLLMDPLGADEVSLDFEPHVEYQALFRDLLNATGRPAVALQSVLAALAGSMVTEAMPQFNVRPNATVTSSEFVLTPHRTRGLVVVAAVAGANMACGLAALTTSHSARGSFWQVLSQLVSEHTVGPRVLRRAQRPRRRQPHR</sequence>
<evidence type="ECO:0000256" key="1">
    <source>
        <dbReference type="SAM" id="Phobius"/>
    </source>
</evidence>
<dbReference type="EMBL" id="GL385400">
    <property type="protein sequence ID" value="EJT71776.1"/>
    <property type="molecule type" value="Genomic_DNA"/>
</dbReference>
<dbReference type="eggNOG" id="ENOG502S4EJ">
    <property type="taxonomic scope" value="Eukaryota"/>
</dbReference>
<accession>J3PC06</accession>
<evidence type="ECO:0000313" key="3">
    <source>
        <dbReference type="EnsemblFungi" id="EJT71776"/>
    </source>
</evidence>
<dbReference type="Proteomes" id="UP000006039">
    <property type="component" value="Unassembled WGS sequence"/>
</dbReference>
<dbReference type="HOGENOM" id="CLU_015639_0_0_1"/>
<reference evidence="2" key="3">
    <citation type="submission" date="2010-09" db="EMBL/GenBank/DDBJ databases">
        <title>Annotation of Gaeumannomyces graminis var. tritici R3-111a-1.</title>
        <authorList>
            <consortium name="The Broad Institute Genome Sequencing Platform"/>
            <person name="Ma L.-J."/>
            <person name="Dead R."/>
            <person name="Young S.K."/>
            <person name="Zeng Q."/>
            <person name="Gargeya S."/>
            <person name="Fitzgerald M."/>
            <person name="Haas B."/>
            <person name="Abouelleil A."/>
            <person name="Alvarado L."/>
            <person name="Arachchi H.M."/>
            <person name="Berlin A."/>
            <person name="Brown A."/>
            <person name="Chapman S.B."/>
            <person name="Chen Z."/>
            <person name="Dunbar C."/>
            <person name="Freedman E."/>
            <person name="Gearin G."/>
            <person name="Gellesch M."/>
            <person name="Goldberg J."/>
            <person name="Griggs A."/>
            <person name="Gujja S."/>
            <person name="Heiman D."/>
            <person name="Howarth C."/>
            <person name="Larson L."/>
            <person name="Lui A."/>
            <person name="MacDonald P.J.P."/>
            <person name="Mehta T."/>
            <person name="Montmayeur A."/>
            <person name="Murphy C."/>
            <person name="Neiman D."/>
            <person name="Pearson M."/>
            <person name="Priest M."/>
            <person name="Roberts A."/>
            <person name="Saif S."/>
            <person name="Shea T."/>
            <person name="Shenoy N."/>
            <person name="Sisk P."/>
            <person name="Stolte C."/>
            <person name="Sykes S."/>
            <person name="Yandava C."/>
            <person name="Wortman J."/>
            <person name="Nusbaum C."/>
            <person name="Birren B."/>
        </authorList>
    </citation>
    <scope>NUCLEOTIDE SEQUENCE</scope>
    <source>
        <strain evidence="2">R3-111a-1</strain>
    </source>
</reference>
<keyword evidence="4" id="KW-1185">Reference proteome</keyword>
<keyword evidence="1" id="KW-0472">Membrane</keyword>
<name>J3PC06_GAET3</name>
<dbReference type="VEuPathDB" id="FungiDB:GGTG_11030"/>
<dbReference type="OrthoDB" id="5428040at2759"/>
<dbReference type="AlphaFoldDB" id="J3PC06"/>